<dbReference type="InterPro" id="IPR014748">
    <property type="entry name" value="Enoyl-CoA_hydra_C"/>
</dbReference>
<dbReference type="PROSITE" id="PS00166">
    <property type="entry name" value="ENOYL_COA_HYDRATASE"/>
    <property type="match status" value="1"/>
</dbReference>
<accession>A0ABX7M5K6</accession>
<reference evidence="4 5" key="1">
    <citation type="submission" date="2021-02" db="EMBL/GenBank/DDBJ databases">
        <title>Niveibacterium changnyeongensis HC41.</title>
        <authorList>
            <person name="Kang M."/>
        </authorList>
    </citation>
    <scope>NUCLEOTIDE SEQUENCE [LARGE SCALE GENOMIC DNA]</scope>
    <source>
        <strain evidence="4 5">HC41</strain>
    </source>
</reference>
<protein>
    <submittedName>
        <fullName evidence="4">Methylmalonyl-CoA decarboxylase</fullName>
    </submittedName>
</protein>
<keyword evidence="5" id="KW-1185">Reference proteome</keyword>
<evidence type="ECO:0000256" key="3">
    <source>
        <dbReference type="RuleBase" id="RU003707"/>
    </source>
</evidence>
<sequence>MPLIETEFADSIGTLVMNHVEKRNALSMELIDEMLGAIEHFNASGARVIILRAPAGCRVWSAGHDVSELPDRGRDPLGWGDPLRVVIRAIQESPAPVIAHIEGSVWGGGCEVALACDILVATTEASFAITPAKLGVPYNLGGVLTLMNMVPHPVLREMLFTARPIPARQAFNLGMINAICDAAEIDARVADMARAIAANSPLSIAAMKEEIRLLAGAHSISPELFERVQALRRTVYDSHDYQEGLDAFREKRKPVFVGK</sequence>
<dbReference type="EMBL" id="CP071060">
    <property type="protein sequence ID" value="QSI75979.1"/>
    <property type="molecule type" value="Genomic_DNA"/>
</dbReference>
<dbReference type="InterPro" id="IPR018376">
    <property type="entry name" value="Enoyl-CoA_hyd/isom_CS"/>
</dbReference>
<evidence type="ECO:0000256" key="2">
    <source>
        <dbReference type="ARBA" id="ARBA00023239"/>
    </source>
</evidence>
<name>A0ABX7M5K6_9RHOO</name>
<dbReference type="SUPFAM" id="SSF52096">
    <property type="entry name" value="ClpP/crotonase"/>
    <property type="match status" value="1"/>
</dbReference>
<dbReference type="Pfam" id="PF00378">
    <property type="entry name" value="ECH_1"/>
    <property type="match status" value="1"/>
</dbReference>
<dbReference type="InterPro" id="IPR001753">
    <property type="entry name" value="Enoyl-CoA_hydra/iso"/>
</dbReference>
<evidence type="ECO:0000256" key="1">
    <source>
        <dbReference type="ARBA" id="ARBA00005254"/>
    </source>
</evidence>
<keyword evidence="2" id="KW-0456">Lyase</keyword>
<evidence type="ECO:0000313" key="4">
    <source>
        <dbReference type="EMBL" id="QSI75979.1"/>
    </source>
</evidence>
<gene>
    <name evidence="4" type="primary">scpB</name>
    <name evidence="4" type="ORF">JY500_16055</name>
</gene>
<dbReference type="Gene3D" id="3.90.226.10">
    <property type="entry name" value="2-enoyl-CoA Hydratase, Chain A, domain 1"/>
    <property type="match status" value="1"/>
</dbReference>
<dbReference type="RefSeq" id="WP_172197177.1">
    <property type="nucleotide sequence ID" value="NZ_CP071060.1"/>
</dbReference>
<dbReference type="NCBIfam" id="NF008506">
    <property type="entry name" value="PRK11423.1"/>
    <property type="match status" value="1"/>
</dbReference>
<organism evidence="4 5">
    <name type="scientific">Niveibacterium microcysteis</name>
    <dbReference type="NCBI Taxonomy" id="2811415"/>
    <lineage>
        <taxon>Bacteria</taxon>
        <taxon>Pseudomonadati</taxon>
        <taxon>Pseudomonadota</taxon>
        <taxon>Betaproteobacteria</taxon>
        <taxon>Rhodocyclales</taxon>
        <taxon>Rhodocyclaceae</taxon>
        <taxon>Niveibacterium</taxon>
    </lineage>
</organism>
<dbReference type="Proteomes" id="UP000663570">
    <property type="component" value="Chromosome"/>
</dbReference>
<dbReference type="PANTHER" id="PTHR11941">
    <property type="entry name" value="ENOYL-COA HYDRATASE-RELATED"/>
    <property type="match status" value="1"/>
</dbReference>
<dbReference type="Gene3D" id="1.10.12.10">
    <property type="entry name" value="Lyase 2-enoyl-coa Hydratase, Chain A, domain 2"/>
    <property type="match status" value="1"/>
</dbReference>
<dbReference type="InterPro" id="IPR029045">
    <property type="entry name" value="ClpP/crotonase-like_dom_sf"/>
</dbReference>
<comment type="similarity">
    <text evidence="1 3">Belongs to the enoyl-CoA hydratase/isomerase family.</text>
</comment>
<dbReference type="CDD" id="cd06558">
    <property type="entry name" value="crotonase-like"/>
    <property type="match status" value="1"/>
</dbReference>
<proteinExistence type="inferred from homology"/>
<dbReference type="PANTHER" id="PTHR11941:SF54">
    <property type="entry name" value="ENOYL-COA HYDRATASE, MITOCHONDRIAL"/>
    <property type="match status" value="1"/>
</dbReference>
<evidence type="ECO:0000313" key="5">
    <source>
        <dbReference type="Proteomes" id="UP000663570"/>
    </source>
</evidence>